<feature type="compositionally biased region" description="Low complexity" evidence="8">
    <location>
        <begin position="13"/>
        <end position="23"/>
    </location>
</feature>
<organism evidence="10 11">
    <name type="scientific">Ilumatobacter coccineus (strain NBRC 103263 / KCTC 29153 / YM16-304)</name>
    <dbReference type="NCBI Taxonomy" id="1313172"/>
    <lineage>
        <taxon>Bacteria</taxon>
        <taxon>Bacillati</taxon>
        <taxon>Actinomycetota</taxon>
        <taxon>Acidimicrobiia</taxon>
        <taxon>Acidimicrobiales</taxon>
        <taxon>Ilumatobacteraceae</taxon>
        <taxon>Ilumatobacter</taxon>
    </lineage>
</organism>
<feature type="transmembrane region" description="Helical" evidence="9">
    <location>
        <begin position="154"/>
        <end position="175"/>
    </location>
</feature>
<keyword evidence="7 9" id="KW-0472">Membrane</keyword>
<dbReference type="Gene3D" id="1.10.3470.10">
    <property type="entry name" value="ABC transporter involved in vitamin B12 uptake, BtuC"/>
    <property type="match status" value="1"/>
</dbReference>
<protein>
    <submittedName>
        <fullName evidence="10">Iron siderophore ABC transporter permease protein</fullName>
    </submittedName>
</protein>
<feature type="transmembrane region" description="Helical" evidence="9">
    <location>
        <begin position="128"/>
        <end position="147"/>
    </location>
</feature>
<feature type="transmembrane region" description="Helical" evidence="9">
    <location>
        <begin position="314"/>
        <end position="335"/>
    </location>
</feature>
<dbReference type="GO" id="GO:0033214">
    <property type="term" value="P:siderophore-iron import into cell"/>
    <property type="evidence" value="ECO:0007669"/>
    <property type="project" value="TreeGrafter"/>
</dbReference>
<evidence type="ECO:0000313" key="10">
    <source>
        <dbReference type="EMBL" id="BAN03784.1"/>
    </source>
</evidence>
<dbReference type="InterPro" id="IPR037294">
    <property type="entry name" value="ABC_BtuC-like"/>
</dbReference>
<feature type="transmembrane region" description="Helical" evidence="9">
    <location>
        <begin position="249"/>
        <end position="277"/>
    </location>
</feature>
<dbReference type="GO" id="GO:0005886">
    <property type="term" value="C:plasma membrane"/>
    <property type="evidence" value="ECO:0007669"/>
    <property type="project" value="UniProtKB-SubCell"/>
</dbReference>
<evidence type="ECO:0000256" key="5">
    <source>
        <dbReference type="ARBA" id="ARBA00022692"/>
    </source>
</evidence>
<dbReference type="PANTHER" id="PTHR30472:SF19">
    <property type="entry name" value="PETROBACTIN IMPORT SYSTEM PERMEASE PROTEIN YCLO"/>
    <property type="match status" value="1"/>
</dbReference>
<accession>A0A6C7E7Z8</accession>
<keyword evidence="4" id="KW-1003">Cell membrane</keyword>
<feature type="transmembrane region" description="Helical" evidence="9">
    <location>
        <begin position="289"/>
        <end position="308"/>
    </location>
</feature>
<dbReference type="AlphaFoldDB" id="A0A6C7E7Z8"/>
<name>A0A6C7E7Z8_ILUCY</name>
<keyword evidence="6 9" id="KW-1133">Transmembrane helix</keyword>
<comment type="similarity">
    <text evidence="2">Belongs to the binding-protein-dependent transport system permease family. FecCD subfamily.</text>
</comment>
<evidence type="ECO:0000256" key="6">
    <source>
        <dbReference type="ARBA" id="ARBA00022989"/>
    </source>
</evidence>
<dbReference type="Pfam" id="PF01032">
    <property type="entry name" value="FecCD"/>
    <property type="match status" value="1"/>
</dbReference>
<evidence type="ECO:0000256" key="7">
    <source>
        <dbReference type="ARBA" id="ARBA00023136"/>
    </source>
</evidence>
<feature type="transmembrane region" description="Helical" evidence="9">
    <location>
        <begin position="32"/>
        <end position="51"/>
    </location>
</feature>
<evidence type="ECO:0000256" key="8">
    <source>
        <dbReference type="SAM" id="MobiDB-lite"/>
    </source>
</evidence>
<keyword evidence="5 9" id="KW-0812">Transmembrane</keyword>
<dbReference type="EMBL" id="AP012057">
    <property type="protein sequence ID" value="BAN03784.1"/>
    <property type="molecule type" value="Genomic_DNA"/>
</dbReference>
<evidence type="ECO:0000256" key="2">
    <source>
        <dbReference type="ARBA" id="ARBA00007935"/>
    </source>
</evidence>
<evidence type="ECO:0000256" key="4">
    <source>
        <dbReference type="ARBA" id="ARBA00022475"/>
    </source>
</evidence>
<keyword evidence="11" id="KW-1185">Reference proteome</keyword>
<evidence type="ECO:0000256" key="3">
    <source>
        <dbReference type="ARBA" id="ARBA00022448"/>
    </source>
</evidence>
<dbReference type="KEGG" id="aym:YM304_34700"/>
<comment type="subcellular location">
    <subcellularLocation>
        <location evidence="1">Cell membrane</location>
        <topology evidence="1">Multi-pass membrane protein</topology>
    </subcellularLocation>
</comment>
<dbReference type="PANTHER" id="PTHR30472">
    <property type="entry name" value="FERRIC ENTEROBACTIN TRANSPORT SYSTEM PERMEASE PROTEIN"/>
    <property type="match status" value="1"/>
</dbReference>
<dbReference type="Proteomes" id="UP000011863">
    <property type="component" value="Chromosome"/>
</dbReference>
<feature type="transmembrane region" description="Helical" evidence="9">
    <location>
        <begin position="95"/>
        <end position="122"/>
    </location>
</feature>
<feature type="region of interest" description="Disordered" evidence="8">
    <location>
        <begin position="1"/>
        <end position="23"/>
    </location>
</feature>
<evidence type="ECO:0000256" key="9">
    <source>
        <dbReference type="SAM" id="Phobius"/>
    </source>
</evidence>
<proteinExistence type="inferred from homology"/>
<dbReference type="RefSeq" id="WP_015443031.1">
    <property type="nucleotide sequence ID" value="NC_020520.1"/>
</dbReference>
<gene>
    <name evidence="10" type="ORF">YM304_34700</name>
</gene>
<feature type="transmembrane region" description="Helical" evidence="9">
    <location>
        <begin position="63"/>
        <end position="83"/>
    </location>
</feature>
<keyword evidence="3" id="KW-0813">Transport</keyword>
<dbReference type="CDD" id="cd06550">
    <property type="entry name" value="TM_ABC_iron-siderophores_like"/>
    <property type="match status" value="1"/>
</dbReference>
<evidence type="ECO:0000313" key="11">
    <source>
        <dbReference type="Proteomes" id="UP000011863"/>
    </source>
</evidence>
<dbReference type="InterPro" id="IPR000522">
    <property type="entry name" value="ABC_transptr_permease_BtuC"/>
</dbReference>
<dbReference type="SUPFAM" id="SSF81345">
    <property type="entry name" value="ABC transporter involved in vitamin B12 uptake, BtuC"/>
    <property type="match status" value="1"/>
</dbReference>
<sequence>MMSTDVLSPVAGSSADSDTDASNARNSIPVRLAVMAIAAVVLVVVYQFALVEGAWDYVMDLRARQLVALVAVGAGTGVATLMFQTVTHNRILTPGIMGFDALFQLVQTMFVWTFGSAIVVNLDVQSRFVINAAVMTAFGMLLYRAILRRTTRDLFVLVLVGIVLGTLFSSLALFASRLLSPNDYLTLQDLVFTSFNTIDPQLLTITTAVTIVALALSVPLMRKLDVVALGRDSAVTLGLDYRRVVDRTLLIVTVLVATSTALVGPMTLIGLIVANLARQLLPTYRHRTLAIGSALIGIIVTVGGQFVAARLLDFTTTLTVCINLVGGVYFIWLLMREADL</sequence>
<evidence type="ECO:0000256" key="1">
    <source>
        <dbReference type="ARBA" id="ARBA00004651"/>
    </source>
</evidence>
<dbReference type="GO" id="GO:0022857">
    <property type="term" value="F:transmembrane transporter activity"/>
    <property type="evidence" value="ECO:0007669"/>
    <property type="project" value="InterPro"/>
</dbReference>
<reference evidence="10 11" key="1">
    <citation type="journal article" date="2013" name="Int. J. Syst. Evol. Microbiol.">
        <title>Ilumatobacter nonamiense sp. nov. and Ilumatobacter coccineum sp. nov., isolated from seashore sand.</title>
        <authorList>
            <person name="Matsumoto A."/>
            <person name="Kasai H."/>
            <person name="Matsuo Y."/>
            <person name="Shizuri Y."/>
            <person name="Ichikawa N."/>
            <person name="Fujita N."/>
            <person name="Omura S."/>
            <person name="Takahashi Y."/>
        </authorList>
    </citation>
    <scope>NUCLEOTIDE SEQUENCE [LARGE SCALE GENOMIC DNA]</scope>
    <source>
        <strain evidence="11">NBRC 103263 / KCTC 29153 / YM16-304</strain>
    </source>
</reference>